<evidence type="ECO:0000256" key="3">
    <source>
        <dbReference type="ARBA" id="ARBA00020921"/>
    </source>
</evidence>
<dbReference type="AlphaFoldDB" id="A0A8S1J2A7"/>
<dbReference type="GO" id="GO:0015035">
    <property type="term" value="F:protein-disulfide reductase activity"/>
    <property type="evidence" value="ECO:0007669"/>
    <property type="project" value="TreeGrafter"/>
</dbReference>
<evidence type="ECO:0000256" key="4">
    <source>
        <dbReference type="ARBA" id="ARBA00023006"/>
    </source>
</evidence>
<feature type="region of interest" description="Disordered" evidence="7">
    <location>
        <begin position="1"/>
        <end position="25"/>
    </location>
</feature>
<dbReference type="SUPFAM" id="SSF52833">
    <property type="entry name" value="Thioredoxin-like"/>
    <property type="match status" value="1"/>
</dbReference>
<dbReference type="OrthoDB" id="10264505at2759"/>
<dbReference type="PROSITE" id="PS51352">
    <property type="entry name" value="THIOREDOXIN_2"/>
    <property type="match status" value="1"/>
</dbReference>
<comment type="caution">
    <text evidence="10">The sequence shown here is derived from an EMBL/GenBank/DDBJ whole genome shotgun (WGS) entry which is preliminary data.</text>
</comment>
<dbReference type="InterPro" id="IPR036249">
    <property type="entry name" value="Thioredoxin-like_sf"/>
</dbReference>
<dbReference type="InterPro" id="IPR018253">
    <property type="entry name" value="DnaJ_domain_CS"/>
</dbReference>
<dbReference type="PRINTS" id="PR00625">
    <property type="entry name" value="JDOMAIN"/>
</dbReference>
<dbReference type="GO" id="GO:0034976">
    <property type="term" value="P:response to endoplasmic reticulum stress"/>
    <property type="evidence" value="ECO:0007669"/>
    <property type="project" value="TreeGrafter"/>
</dbReference>
<dbReference type="CDD" id="cd06257">
    <property type="entry name" value="DnaJ"/>
    <property type="match status" value="1"/>
</dbReference>
<accession>A0A8S1J2A7</accession>
<feature type="domain" description="J" evidence="8">
    <location>
        <begin position="1"/>
        <end position="52"/>
    </location>
</feature>
<gene>
    <name evidence="10" type="ORF">OSTQU699_LOCUS6558</name>
</gene>
<dbReference type="GO" id="GO:0005788">
    <property type="term" value="C:endoplasmic reticulum lumen"/>
    <property type="evidence" value="ECO:0007669"/>
    <property type="project" value="TreeGrafter"/>
</dbReference>
<protein>
    <recommendedName>
        <fullName evidence="2">DnaJ homolog subfamily C member 10</fullName>
    </recommendedName>
    <alternativeName>
        <fullName evidence="3">DnaJ homolog subfamily C member 16</fullName>
    </alternativeName>
    <alternativeName>
        <fullName evidence="6">Endoplasmic reticulum DNA J domain-containing protein 8</fullName>
    </alternativeName>
</protein>
<evidence type="ECO:0000313" key="11">
    <source>
        <dbReference type="Proteomes" id="UP000708148"/>
    </source>
</evidence>
<dbReference type="Pfam" id="PF00085">
    <property type="entry name" value="Thioredoxin"/>
    <property type="match status" value="1"/>
</dbReference>
<dbReference type="InterPro" id="IPR036869">
    <property type="entry name" value="J_dom_sf"/>
</dbReference>
<comment type="subcellular location">
    <subcellularLocation>
        <location evidence="1">Endoplasmic reticulum membrane</location>
        <topology evidence="1">Single-pass type IV membrane protein</topology>
    </subcellularLocation>
</comment>
<dbReference type="PROSITE" id="PS00636">
    <property type="entry name" value="DNAJ_1"/>
    <property type="match status" value="1"/>
</dbReference>
<dbReference type="Proteomes" id="UP000708148">
    <property type="component" value="Unassembled WGS sequence"/>
</dbReference>
<dbReference type="InterPro" id="IPR019345">
    <property type="entry name" value="ARMET_C"/>
</dbReference>
<organism evidence="10 11">
    <name type="scientific">Ostreobium quekettii</name>
    <dbReference type="NCBI Taxonomy" id="121088"/>
    <lineage>
        <taxon>Eukaryota</taxon>
        <taxon>Viridiplantae</taxon>
        <taxon>Chlorophyta</taxon>
        <taxon>core chlorophytes</taxon>
        <taxon>Ulvophyceae</taxon>
        <taxon>TCBD clade</taxon>
        <taxon>Bryopsidales</taxon>
        <taxon>Ostreobineae</taxon>
        <taxon>Ostreobiaceae</taxon>
        <taxon>Ostreobium</taxon>
    </lineage>
</organism>
<dbReference type="PANTHER" id="PTHR45815:SF3">
    <property type="entry name" value="PROTEIN DISULFIDE-ISOMERASE A6"/>
    <property type="match status" value="1"/>
</dbReference>
<evidence type="ECO:0000259" key="9">
    <source>
        <dbReference type="PROSITE" id="PS51352"/>
    </source>
</evidence>
<reference evidence="10" key="1">
    <citation type="submission" date="2020-12" db="EMBL/GenBank/DDBJ databases">
        <authorList>
            <person name="Iha C."/>
        </authorList>
    </citation>
    <scope>NUCLEOTIDE SEQUENCE</scope>
</reference>
<evidence type="ECO:0000259" key="8">
    <source>
        <dbReference type="PROSITE" id="PS50076"/>
    </source>
</evidence>
<dbReference type="GO" id="GO:0005789">
    <property type="term" value="C:endoplasmic reticulum membrane"/>
    <property type="evidence" value="ECO:0007669"/>
    <property type="project" value="UniProtKB-SubCell"/>
</dbReference>
<dbReference type="InterPro" id="IPR017937">
    <property type="entry name" value="Thioredoxin_CS"/>
</dbReference>
<proteinExistence type="predicted"/>
<dbReference type="GO" id="GO:0006914">
    <property type="term" value="P:autophagy"/>
    <property type="evidence" value="ECO:0007669"/>
    <property type="project" value="UniProtKB-KW"/>
</dbReference>
<dbReference type="PANTHER" id="PTHR45815">
    <property type="entry name" value="PROTEIN DISULFIDE-ISOMERASE A6"/>
    <property type="match status" value="1"/>
</dbReference>
<name>A0A8S1J2A7_9CHLO</name>
<dbReference type="InterPro" id="IPR013766">
    <property type="entry name" value="Thioredoxin_domain"/>
</dbReference>
<dbReference type="InterPro" id="IPR036361">
    <property type="entry name" value="SAP_dom_sf"/>
</dbReference>
<dbReference type="Pfam" id="PF10208">
    <property type="entry name" value="ARMET_C"/>
    <property type="match status" value="1"/>
</dbReference>
<dbReference type="Gene3D" id="1.10.720.30">
    <property type="entry name" value="SAP domain"/>
    <property type="match status" value="1"/>
</dbReference>
<keyword evidence="11" id="KW-1185">Reference proteome</keyword>
<comment type="function">
    <text evidence="5">Plays an important role in regulating the size of autophagosomes during the formation process.</text>
</comment>
<dbReference type="InterPro" id="IPR001623">
    <property type="entry name" value="DnaJ_domain"/>
</dbReference>
<evidence type="ECO:0000256" key="1">
    <source>
        <dbReference type="ARBA" id="ARBA00004163"/>
    </source>
</evidence>
<dbReference type="SUPFAM" id="SSF68906">
    <property type="entry name" value="SAP domain"/>
    <property type="match status" value="1"/>
</dbReference>
<dbReference type="PROSITE" id="PS50076">
    <property type="entry name" value="DNAJ_2"/>
    <property type="match status" value="1"/>
</dbReference>
<evidence type="ECO:0000256" key="5">
    <source>
        <dbReference type="ARBA" id="ARBA00035002"/>
    </source>
</evidence>
<evidence type="ECO:0000256" key="6">
    <source>
        <dbReference type="ARBA" id="ARBA00035043"/>
    </source>
</evidence>
<dbReference type="Pfam" id="PF00226">
    <property type="entry name" value="DnaJ"/>
    <property type="match status" value="1"/>
</dbReference>
<feature type="compositionally biased region" description="Basic residues" evidence="7">
    <location>
        <begin position="1"/>
        <end position="16"/>
    </location>
</feature>
<feature type="domain" description="Thioredoxin" evidence="9">
    <location>
        <begin position="128"/>
        <end position="251"/>
    </location>
</feature>
<evidence type="ECO:0000256" key="7">
    <source>
        <dbReference type="SAM" id="MobiDB-lite"/>
    </source>
</evidence>
<dbReference type="Gene3D" id="1.10.287.110">
    <property type="entry name" value="DnaJ domain"/>
    <property type="match status" value="1"/>
</dbReference>
<dbReference type="SUPFAM" id="SSF46565">
    <property type="entry name" value="Chaperone J-domain"/>
    <property type="match status" value="1"/>
</dbReference>
<evidence type="ECO:0000313" key="10">
    <source>
        <dbReference type="EMBL" id="CAD7701199.1"/>
    </source>
</evidence>
<dbReference type="PROSITE" id="PS00194">
    <property type="entry name" value="THIOREDOXIN_1"/>
    <property type="match status" value="1"/>
</dbReference>
<dbReference type="EMBL" id="CAJHUC010001456">
    <property type="protein sequence ID" value="CAD7701199.1"/>
    <property type="molecule type" value="Genomic_DNA"/>
</dbReference>
<dbReference type="CDD" id="cd02961">
    <property type="entry name" value="PDI_a_family"/>
    <property type="match status" value="1"/>
</dbReference>
<dbReference type="Gene3D" id="3.40.30.10">
    <property type="entry name" value="Glutaredoxin"/>
    <property type="match status" value="1"/>
</dbReference>
<evidence type="ECO:0000256" key="2">
    <source>
        <dbReference type="ARBA" id="ARBA00020920"/>
    </source>
</evidence>
<sequence length="419" mass="45495">MRTPRPSRRRTGPRRYRNPDNKEVAEKKFQEIAAAYETLSDDEQRRVYDQYGEAGGPNMGGGGGGGGAGGFRMPTNAFHLFETFFGSSGGGPRVEFNMEGGGFPGGFPGGFAGGFQNMGGFGGTGREGGFGKQERLGGMYDIHPNVQMLSPGNFADDKGWVRLVEFYAPWCGHCKELRPKWVQVAAALKGVVKVGAVDCDEHKELCSSHKVKGYPTIKAFVPVEGADSKVVIYKGQRTMAAIKNWALSLIPNKVDRVSKQSDLEALLGRCKSVSRGKGMAAWKVCVLLVTDKAETSPLYKSMSSLYDGKIAFGEVRGAVGKQFYTTASRTLLAVCNGDLKSLEVFEGKLQAERIKSWLDKFVGGKKCDRAVHVDASTDLGSLTTAQLKEYLREQGLACKGCLEKSDYVKRVREAITSTT</sequence>
<dbReference type="PRINTS" id="PR00421">
    <property type="entry name" value="THIOREDOXIN"/>
</dbReference>
<keyword evidence="4" id="KW-0072">Autophagy</keyword>